<reference evidence="3 4" key="1">
    <citation type="submission" date="2018-07" db="EMBL/GenBank/DDBJ databases">
        <title>Dyella tabacisoli L4-6T, whole genome shotgun sequence.</title>
        <authorList>
            <person name="Zhou X.-K."/>
            <person name="Li W.-J."/>
            <person name="Duan Y.-Q."/>
        </authorList>
    </citation>
    <scope>NUCLEOTIDE SEQUENCE [LARGE SCALE GENOMIC DNA]</scope>
    <source>
        <strain evidence="3 4">L4-6</strain>
    </source>
</reference>
<protein>
    <submittedName>
        <fullName evidence="3">DUF2167 domain-containing protein</fullName>
    </submittedName>
</protein>
<feature type="transmembrane region" description="Helical" evidence="1">
    <location>
        <begin position="290"/>
        <end position="306"/>
    </location>
</feature>
<proteinExistence type="predicted"/>
<evidence type="ECO:0000313" key="4">
    <source>
        <dbReference type="Proteomes" id="UP000253782"/>
    </source>
</evidence>
<dbReference type="RefSeq" id="WP_114846511.1">
    <property type="nucleotide sequence ID" value="NZ_JBHSPE010000002.1"/>
</dbReference>
<sequence>MTRPRFLPALCLLAAFALTPWPTIAMADDAATPAAAADESAKTDAFLKSLQLQTGTVSITKAQASLKLAPGYSFLRATDAQRVLNELWGNPPDSDVLGMILPGTDPKVLLDGDAWAVVVSYTDEGYVSDADAAKIDYSDMLKDMQKGAEEENPERIKQGYPAIELVGWAEPPHYDAASHKLYWARDLKFKKSNGAEDGHSLNYAIRVLGRQGYLSLNAVAPIDQLNKVRADMPQVLAMTEFDQGQRYADYNSSTDKLAAYGIGALVAGGIAAKAGLFAKLGLILLGLKKFLLIGIAAIGGFFAKLFKRNKST</sequence>
<accession>A0A369UQY6</accession>
<organism evidence="3 4">
    <name type="scientific">Dyella tabacisoli</name>
    <dbReference type="NCBI Taxonomy" id="2282381"/>
    <lineage>
        <taxon>Bacteria</taxon>
        <taxon>Pseudomonadati</taxon>
        <taxon>Pseudomonadota</taxon>
        <taxon>Gammaproteobacteria</taxon>
        <taxon>Lysobacterales</taxon>
        <taxon>Rhodanobacteraceae</taxon>
        <taxon>Dyella</taxon>
    </lineage>
</organism>
<comment type="caution">
    <text evidence="3">The sequence shown here is derived from an EMBL/GenBank/DDBJ whole genome shotgun (WGS) entry which is preliminary data.</text>
</comment>
<dbReference type="EMBL" id="QQAH01000015">
    <property type="protein sequence ID" value="RDD80729.1"/>
    <property type="molecule type" value="Genomic_DNA"/>
</dbReference>
<keyword evidence="1" id="KW-0812">Transmembrane</keyword>
<keyword evidence="2" id="KW-0732">Signal</keyword>
<feature type="chain" id="PRO_5016959371" evidence="2">
    <location>
        <begin position="28"/>
        <end position="312"/>
    </location>
</feature>
<evidence type="ECO:0000256" key="1">
    <source>
        <dbReference type="SAM" id="Phobius"/>
    </source>
</evidence>
<feature type="signal peptide" evidence="2">
    <location>
        <begin position="1"/>
        <end position="27"/>
    </location>
</feature>
<gene>
    <name evidence="3" type="ORF">DVJ77_15980</name>
</gene>
<evidence type="ECO:0000256" key="2">
    <source>
        <dbReference type="SAM" id="SignalP"/>
    </source>
</evidence>
<dbReference type="AlphaFoldDB" id="A0A369UQY6"/>
<keyword evidence="1" id="KW-1133">Transmembrane helix</keyword>
<keyword evidence="1" id="KW-0472">Membrane</keyword>
<name>A0A369UQY6_9GAMM</name>
<dbReference type="InterPro" id="IPR018682">
    <property type="entry name" value="DUF2167_membr"/>
</dbReference>
<evidence type="ECO:0000313" key="3">
    <source>
        <dbReference type="EMBL" id="RDD80729.1"/>
    </source>
</evidence>
<dbReference type="OrthoDB" id="196355at2"/>
<dbReference type="Pfam" id="PF09935">
    <property type="entry name" value="DUF2167"/>
    <property type="match status" value="1"/>
</dbReference>
<keyword evidence="4" id="KW-1185">Reference proteome</keyword>
<dbReference type="Proteomes" id="UP000253782">
    <property type="component" value="Unassembled WGS sequence"/>
</dbReference>